<dbReference type="PANTHER" id="PTHR47268:SF4">
    <property type="entry name" value="ACYLPHOSPHATASE"/>
    <property type="match status" value="1"/>
</dbReference>
<dbReference type="PROSITE" id="PS00150">
    <property type="entry name" value="ACYLPHOSPHATASE_1"/>
    <property type="match status" value="1"/>
</dbReference>
<evidence type="ECO:0000313" key="8">
    <source>
        <dbReference type="Proteomes" id="UP000019423"/>
    </source>
</evidence>
<dbReference type="GO" id="GO:0003998">
    <property type="term" value="F:acylphosphatase activity"/>
    <property type="evidence" value="ECO:0007669"/>
    <property type="project" value="UniProtKB-EC"/>
</dbReference>
<dbReference type="eggNOG" id="COG1254">
    <property type="taxonomic scope" value="Bacteria"/>
</dbReference>
<dbReference type="EC" id="3.6.1.7" evidence="2 4"/>
<feature type="domain" description="Acylphosphatase-like" evidence="6">
    <location>
        <begin position="1"/>
        <end position="84"/>
    </location>
</feature>
<keyword evidence="8" id="KW-1185">Reference proteome</keyword>
<dbReference type="Proteomes" id="UP000019423">
    <property type="component" value="Chromosome"/>
</dbReference>
<keyword evidence="4 7" id="KW-0378">Hydrolase</keyword>
<proteinExistence type="inferred from homology"/>
<evidence type="ECO:0000256" key="2">
    <source>
        <dbReference type="ARBA" id="ARBA00012150"/>
    </source>
</evidence>
<evidence type="ECO:0000256" key="1">
    <source>
        <dbReference type="ARBA" id="ARBA00005614"/>
    </source>
</evidence>
<feature type="active site" evidence="4">
    <location>
        <position position="13"/>
    </location>
</feature>
<dbReference type="SUPFAM" id="SSF54975">
    <property type="entry name" value="Acylphosphatase/BLUF domain-like"/>
    <property type="match status" value="1"/>
</dbReference>
<gene>
    <name evidence="7" type="ORF">Hsw_0712</name>
</gene>
<dbReference type="Gene3D" id="3.30.70.100">
    <property type="match status" value="1"/>
</dbReference>
<protein>
    <recommendedName>
        <fullName evidence="2 4">acylphosphatase</fullName>
        <ecNumber evidence="2 4">3.6.1.7</ecNumber>
    </recommendedName>
</protein>
<feature type="active site" evidence="4">
    <location>
        <position position="31"/>
    </location>
</feature>
<evidence type="ECO:0000259" key="6">
    <source>
        <dbReference type="PROSITE" id="PS51160"/>
    </source>
</evidence>
<dbReference type="KEGG" id="hsw:Hsw_0712"/>
<dbReference type="AlphaFoldDB" id="W8EX00"/>
<dbReference type="STRING" id="1227739.Hsw_0712"/>
<evidence type="ECO:0000313" key="7">
    <source>
        <dbReference type="EMBL" id="AHJ96307.1"/>
    </source>
</evidence>
<name>W8EX00_9BACT</name>
<dbReference type="InterPro" id="IPR036046">
    <property type="entry name" value="Acylphosphatase-like_dom_sf"/>
</dbReference>
<dbReference type="InterPro" id="IPR017968">
    <property type="entry name" value="Acylphosphatase_CS"/>
</dbReference>
<dbReference type="PROSITE" id="PS51160">
    <property type="entry name" value="ACYLPHOSPHATASE_3"/>
    <property type="match status" value="1"/>
</dbReference>
<dbReference type="EMBL" id="CP007145">
    <property type="protein sequence ID" value="AHJ96307.1"/>
    <property type="molecule type" value="Genomic_DNA"/>
</dbReference>
<dbReference type="HOGENOM" id="CLU_141932_3_2_10"/>
<comment type="similarity">
    <text evidence="1 5">Belongs to the acylphosphatase family.</text>
</comment>
<evidence type="ECO:0000256" key="3">
    <source>
        <dbReference type="ARBA" id="ARBA00047645"/>
    </source>
</evidence>
<organism evidence="7 8">
    <name type="scientific">Hymenobacter swuensis DY53</name>
    <dbReference type="NCBI Taxonomy" id="1227739"/>
    <lineage>
        <taxon>Bacteria</taxon>
        <taxon>Pseudomonadati</taxon>
        <taxon>Bacteroidota</taxon>
        <taxon>Cytophagia</taxon>
        <taxon>Cytophagales</taxon>
        <taxon>Hymenobacteraceae</taxon>
        <taxon>Hymenobacter</taxon>
    </lineage>
</organism>
<evidence type="ECO:0000256" key="4">
    <source>
        <dbReference type="PROSITE-ProRule" id="PRU00520"/>
    </source>
</evidence>
<reference evidence="7 8" key="1">
    <citation type="submission" date="2014-01" db="EMBL/GenBank/DDBJ databases">
        <title>Complete genome sequence of ionizing-radiation resistance bacterium Hymenobacter swuensis DY53.</title>
        <authorList>
            <person name="Jung J.-H."/>
            <person name="Jeong S.-W."/>
            <person name="Joe M.-H."/>
            <person name="Cho y.-j."/>
            <person name="Kim M.-K."/>
            <person name="Lim S.-Y."/>
        </authorList>
    </citation>
    <scope>NUCLEOTIDE SEQUENCE [LARGE SCALE GENOMIC DNA]</scope>
    <source>
        <strain evidence="7 8">DY53</strain>
    </source>
</reference>
<comment type="catalytic activity">
    <reaction evidence="3 4">
        <text>an acyl phosphate + H2O = a carboxylate + phosphate + H(+)</text>
        <dbReference type="Rhea" id="RHEA:14965"/>
        <dbReference type="ChEBI" id="CHEBI:15377"/>
        <dbReference type="ChEBI" id="CHEBI:15378"/>
        <dbReference type="ChEBI" id="CHEBI:29067"/>
        <dbReference type="ChEBI" id="CHEBI:43474"/>
        <dbReference type="ChEBI" id="CHEBI:59918"/>
        <dbReference type="EC" id="3.6.1.7"/>
    </reaction>
</comment>
<dbReference type="InterPro" id="IPR020456">
    <property type="entry name" value="Acylphosphatase"/>
</dbReference>
<dbReference type="PATRIC" id="fig|1227739.3.peg.965"/>
<dbReference type="Pfam" id="PF00708">
    <property type="entry name" value="Acylphosphatase"/>
    <property type="match status" value="1"/>
</dbReference>
<dbReference type="OrthoDB" id="9808093at2"/>
<dbReference type="PANTHER" id="PTHR47268">
    <property type="entry name" value="ACYLPHOSPHATASE"/>
    <property type="match status" value="1"/>
</dbReference>
<dbReference type="InterPro" id="IPR001792">
    <property type="entry name" value="Acylphosphatase-like_dom"/>
</dbReference>
<accession>W8EX00</accession>
<evidence type="ECO:0000256" key="5">
    <source>
        <dbReference type="RuleBase" id="RU004168"/>
    </source>
</evidence>
<sequence length="84" mass="9016">MHVRGRVQGVFFRQSTQHEARRLGLTGTVRNNPDGTVTIEAEGPAAALDALEAWCHTGPPAARVDQVTATPGAVQGHQEFSVQR</sequence>